<evidence type="ECO:0000256" key="1">
    <source>
        <dbReference type="SAM" id="MobiDB-lite"/>
    </source>
</evidence>
<dbReference type="Proteomes" id="UP001152888">
    <property type="component" value="Unassembled WGS sequence"/>
</dbReference>
<proteinExistence type="predicted"/>
<sequence length="77" mass="8610">APRQRPGSHRLCCEHLPDQGRHPNASAVALQPRCGPPDFFLFLRLKRPMKGKHFETTEGIQSSMHRGSQGYSGECLP</sequence>
<reference evidence="2" key="1">
    <citation type="submission" date="2022-03" db="EMBL/GenBank/DDBJ databases">
        <authorList>
            <person name="Sayadi A."/>
        </authorList>
    </citation>
    <scope>NUCLEOTIDE SEQUENCE</scope>
</reference>
<feature type="non-terminal residue" evidence="2">
    <location>
        <position position="1"/>
    </location>
</feature>
<keyword evidence="3" id="KW-1185">Reference proteome</keyword>
<dbReference type="OrthoDB" id="7882006at2759"/>
<protein>
    <submittedName>
        <fullName evidence="2">Uncharacterized protein</fullName>
    </submittedName>
</protein>
<feature type="region of interest" description="Disordered" evidence="1">
    <location>
        <begin position="54"/>
        <end position="77"/>
    </location>
</feature>
<accession>A0A9P0K505</accession>
<evidence type="ECO:0000313" key="2">
    <source>
        <dbReference type="EMBL" id="CAH1963691.1"/>
    </source>
</evidence>
<organism evidence="2 3">
    <name type="scientific">Acanthoscelides obtectus</name>
    <name type="common">Bean weevil</name>
    <name type="synonym">Bruchus obtectus</name>
    <dbReference type="NCBI Taxonomy" id="200917"/>
    <lineage>
        <taxon>Eukaryota</taxon>
        <taxon>Metazoa</taxon>
        <taxon>Ecdysozoa</taxon>
        <taxon>Arthropoda</taxon>
        <taxon>Hexapoda</taxon>
        <taxon>Insecta</taxon>
        <taxon>Pterygota</taxon>
        <taxon>Neoptera</taxon>
        <taxon>Endopterygota</taxon>
        <taxon>Coleoptera</taxon>
        <taxon>Polyphaga</taxon>
        <taxon>Cucujiformia</taxon>
        <taxon>Chrysomeloidea</taxon>
        <taxon>Chrysomelidae</taxon>
        <taxon>Bruchinae</taxon>
        <taxon>Bruchini</taxon>
        <taxon>Acanthoscelides</taxon>
    </lineage>
</organism>
<gene>
    <name evidence="2" type="ORF">ACAOBT_LOCUS5346</name>
</gene>
<evidence type="ECO:0000313" key="3">
    <source>
        <dbReference type="Proteomes" id="UP001152888"/>
    </source>
</evidence>
<dbReference type="AlphaFoldDB" id="A0A9P0K505"/>
<comment type="caution">
    <text evidence="2">The sequence shown here is derived from an EMBL/GenBank/DDBJ whole genome shotgun (WGS) entry which is preliminary data.</text>
</comment>
<feature type="compositionally biased region" description="Polar residues" evidence="1">
    <location>
        <begin position="58"/>
        <end position="71"/>
    </location>
</feature>
<dbReference type="EMBL" id="CAKOFQ010006709">
    <property type="protein sequence ID" value="CAH1963691.1"/>
    <property type="molecule type" value="Genomic_DNA"/>
</dbReference>
<name>A0A9P0K505_ACAOB</name>